<keyword evidence="1" id="KW-0175">Coiled coil</keyword>
<sequence>MVLDFHSTWIRFWGAFHDDLLSHVSFSWLDPSFSIGLIAGSAAIRLKGSEDELENFEQQINRALKLIAKHNGLEQDVRYLRIFIYDRSFDTERFAIGLRFNEHWTQHKFTLVGEEYSTHFGTKYPHLLLTKYSILEDITNARNVEPLKFAYEGEESDLFDFRKPEISAVRPISVQLKDCRFLILLNSNYKQYFRKRPGNYWVEFVVPGEPKLKSFSSRERRQRRR</sequence>
<reference evidence="2 3" key="1">
    <citation type="submission" date="2019-02" db="EMBL/GenBank/DDBJ databases">
        <title>Deep-cultivation of Planctomycetes and their phenomic and genomic characterization uncovers novel biology.</title>
        <authorList>
            <person name="Wiegand S."/>
            <person name="Jogler M."/>
            <person name="Boedeker C."/>
            <person name="Pinto D."/>
            <person name="Vollmers J."/>
            <person name="Rivas-Marin E."/>
            <person name="Kohn T."/>
            <person name="Peeters S.H."/>
            <person name="Heuer A."/>
            <person name="Rast P."/>
            <person name="Oberbeckmann S."/>
            <person name="Bunk B."/>
            <person name="Jeske O."/>
            <person name="Meyerdierks A."/>
            <person name="Storesund J.E."/>
            <person name="Kallscheuer N."/>
            <person name="Luecker S."/>
            <person name="Lage O.M."/>
            <person name="Pohl T."/>
            <person name="Merkel B.J."/>
            <person name="Hornburger P."/>
            <person name="Mueller R.-W."/>
            <person name="Bruemmer F."/>
            <person name="Labrenz M."/>
            <person name="Spormann A.M."/>
            <person name="Op den Camp H."/>
            <person name="Overmann J."/>
            <person name="Amann R."/>
            <person name="Jetten M.S.M."/>
            <person name="Mascher T."/>
            <person name="Medema M.H."/>
            <person name="Devos D.P."/>
            <person name="Kaster A.-K."/>
            <person name="Ovreas L."/>
            <person name="Rohde M."/>
            <person name="Galperin M.Y."/>
            <person name="Jogler C."/>
        </authorList>
    </citation>
    <scope>NUCLEOTIDE SEQUENCE [LARGE SCALE GENOMIC DNA]</scope>
    <source>
        <strain evidence="2 3">FF011L</strain>
    </source>
</reference>
<dbReference type="AlphaFoldDB" id="A0A517MFQ3"/>
<name>A0A517MFQ3_9BACT</name>
<dbReference type="KEGG" id="rml:FF011L_24810"/>
<gene>
    <name evidence="2" type="ORF">FF011L_24810</name>
</gene>
<feature type="coiled-coil region" evidence="1">
    <location>
        <begin position="39"/>
        <end position="73"/>
    </location>
</feature>
<dbReference type="Proteomes" id="UP000320672">
    <property type="component" value="Chromosome"/>
</dbReference>
<keyword evidence="3" id="KW-1185">Reference proteome</keyword>
<accession>A0A517MFQ3</accession>
<dbReference type="EMBL" id="CP036262">
    <property type="protein sequence ID" value="QDS93708.1"/>
    <property type="molecule type" value="Genomic_DNA"/>
</dbReference>
<protein>
    <submittedName>
        <fullName evidence="2">Uncharacterized protein</fullName>
    </submittedName>
</protein>
<evidence type="ECO:0000313" key="3">
    <source>
        <dbReference type="Proteomes" id="UP000320672"/>
    </source>
</evidence>
<evidence type="ECO:0000313" key="2">
    <source>
        <dbReference type="EMBL" id="QDS93708.1"/>
    </source>
</evidence>
<organism evidence="2 3">
    <name type="scientific">Roseimaritima multifibrata</name>
    <dbReference type="NCBI Taxonomy" id="1930274"/>
    <lineage>
        <taxon>Bacteria</taxon>
        <taxon>Pseudomonadati</taxon>
        <taxon>Planctomycetota</taxon>
        <taxon>Planctomycetia</taxon>
        <taxon>Pirellulales</taxon>
        <taxon>Pirellulaceae</taxon>
        <taxon>Roseimaritima</taxon>
    </lineage>
</organism>
<evidence type="ECO:0000256" key="1">
    <source>
        <dbReference type="SAM" id="Coils"/>
    </source>
</evidence>
<proteinExistence type="predicted"/>